<feature type="chain" id="PRO_5045094624" description="DNRLRE domain-containing protein" evidence="3">
    <location>
        <begin position="29"/>
        <end position="423"/>
    </location>
</feature>
<feature type="compositionally biased region" description="Low complexity" evidence="1">
    <location>
        <begin position="279"/>
        <end position="290"/>
    </location>
</feature>
<evidence type="ECO:0000313" key="5">
    <source>
        <dbReference type="Proteomes" id="UP001168363"/>
    </source>
</evidence>
<dbReference type="RefSeq" id="WP_302707005.1">
    <property type="nucleotide sequence ID" value="NZ_JAULSC010000005.1"/>
</dbReference>
<feature type="compositionally biased region" description="Gly residues" evidence="1">
    <location>
        <begin position="334"/>
        <end position="343"/>
    </location>
</feature>
<accession>A0ABT8TNQ7</accession>
<feature type="compositionally biased region" description="Low complexity" evidence="1">
    <location>
        <begin position="322"/>
        <end position="333"/>
    </location>
</feature>
<feature type="compositionally biased region" description="Low complexity" evidence="1">
    <location>
        <begin position="37"/>
        <end position="51"/>
    </location>
</feature>
<feature type="compositionally biased region" description="Gly residues" evidence="1">
    <location>
        <begin position="291"/>
        <end position="303"/>
    </location>
</feature>
<evidence type="ECO:0000256" key="1">
    <source>
        <dbReference type="SAM" id="MobiDB-lite"/>
    </source>
</evidence>
<evidence type="ECO:0000313" key="4">
    <source>
        <dbReference type="EMBL" id="MDO3395587.1"/>
    </source>
</evidence>
<sequence>MSLSRLVLPVLPALPVLVLSALPGLAAADPGGGVAVPGAGAAASSPAGAGDEQTAREQKALTKAEKAKKSEKAEKGSGLEPGTLRGASVVKTGWWYVANEPPPDTGVVAAPQPPSPNTPAGAMPVAAVVGETAKISAIELAFEAEPGSSIDKLEMVLQESGQPGAALGTEVAALVACPVTEVFWADGRGAAWKNRPAHDCDLASAVGERDEDGRWSFDLTALAAGWLDTDFVGSRSVVLVEQAEAPVTFDVSFDGPAADGVGLDVRTTPPAETPDQEGTDGSTSGGSTDSSGGGDGSFGGSTGTEGLDGFDDGGGGGGGDSLGDLGAPSSSDPGAGGDAAGGGAIEGDLDAAAAPVAGFPAWYSGLPRATPVLLPLVLGIAYLMMLALGPAGRPDPSANRRGVSRALDRLRETRTLALAKVAR</sequence>
<feature type="transmembrane region" description="Helical" evidence="2">
    <location>
        <begin position="372"/>
        <end position="391"/>
    </location>
</feature>
<dbReference type="EMBL" id="JAULSC010000005">
    <property type="protein sequence ID" value="MDO3395587.1"/>
    <property type="molecule type" value="Genomic_DNA"/>
</dbReference>
<evidence type="ECO:0000256" key="2">
    <source>
        <dbReference type="SAM" id="Phobius"/>
    </source>
</evidence>
<name>A0ABT8TNQ7_9ACTN</name>
<proteinExistence type="predicted"/>
<reference evidence="4" key="1">
    <citation type="submission" date="2023-06" db="EMBL/GenBank/DDBJ databases">
        <title>Genome sequence of Nocardioides sp. SOB44.</title>
        <authorList>
            <person name="Zhang G."/>
        </authorList>
    </citation>
    <scope>NUCLEOTIDE SEQUENCE</scope>
    <source>
        <strain evidence="4">SOB44</strain>
    </source>
</reference>
<keyword evidence="3" id="KW-0732">Signal</keyword>
<feature type="region of interest" description="Disordered" evidence="1">
    <location>
        <begin position="37"/>
        <end position="84"/>
    </location>
</feature>
<keyword evidence="5" id="KW-1185">Reference proteome</keyword>
<evidence type="ECO:0008006" key="6">
    <source>
        <dbReference type="Google" id="ProtNLM"/>
    </source>
</evidence>
<evidence type="ECO:0000256" key="3">
    <source>
        <dbReference type="SAM" id="SignalP"/>
    </source>
</evidence>
<protein>
    <recommendedName>
        <fullName evidence="6">DNRLRE domain-containing protein</fullName>
    </recommendedName>
</protein>
<feature type="compositionally biased region" description="Gly residues" evidence="1">
    <location>
        <begin position="312"/>
        <end position="321"/>
    </location>
</feature>
<feature type="compositionally biased region" description="Basic and acidic residues" evidence="1">
    <location>
        <begin position="53"/>
        <end position="77"/>
    </location>
</feature>
<gene>
    <name evidence="4" type="ORF">QWJ41_07665</name>
</gene>
<keyword evidence="2" id="KW-1133">Transmembrane helix</keyword>
<keyword evidence="2" id="KW-0472">Membrane</keyword>
<keyword evidence="2" id="KW-0812">Transmembrane</keyword>
<feature type="region of interest" description="Disordered" evidence="1">
    <location>
        <begin position="251"/>
        <end position="343"/>
    </location>
</feature>
<dbReference type="Proteomes" id="UP001168363">
    <property type="component" value="Unassembled WGS sequence"/>
</dbReference>
<organism evidence="4 5">
    <name type="scientific">Nocardioides cremeus</name>
    <dbReference type="NCBI Taxonomy" id="3058044"/>
    <lineage>
        <taxon>Bacteria</taxon>
        <taxon>Bacillati</taxon>
        <taxon>Actinomycetota</taxon>
        <taxon>Actinomycetes</taxon>
        <taxon>Propionibacteriales</taxon>
        <taxon>Nocardioidaceae</taxon>
        <taxon>Nocardioides</taxon>
    </lineage>
</organism>
<feature type="signal peptide" evidence="3">
    <location>
        <begin position="1"/>
        <end position="28"/>
    </location>
</feature>
<comment type="caution">
    <text evidence="4">The sequence shown here is derived from an EMBL/GenBank/DDBJ whole genome shotgun (WGS) entry which is preliminary data.</text>
</comment>